<dbReference type="GO" id="GO:0004519">
    <property type="term" value="F:endonuclease activity"/>
    <property type="evidence" value="ECO:0007669"/>
    <property type="project" value="UniProtKB-KW"/>
</dbReference>
<dbReference type="Gene3D" id="3.30.70.270">
    <property type="match status" value="2"/>
</dbReference>
<dbReference type="InterPro" id="IPR050951">
    <property type="entry name" value="Retrovirus_Pol_polyprotein"/>
</dbReference>
<feature type="region of interest" description="Disordered" evidence="10">
    <location>
        <begin position="1387"/>
        <end position="1409"/>
    </location>
</feature>
<dbReference type="EnsemblMetazoa" id="CJA02906b.1">
    <property type="protein sequence ID" value="CJA02906b.1"/>
    <property type="gene ID" value="WBGene00122110"/>
</dbReference>
<dbReference type="Pfam" id="PF00665">
    <property type="entry name" value="rve"/>
    <property type="match status" value="1"/>
</dbReference>
<dbReference type="FunFam" id="3.10.20.370:FF:000001">
    <property type="entry name" value="Retrovirus-related Pol polyprotein from transposon 17.6-like protein"/>
    <property type="match status" value="1"/>
</dbReference>
<keyword evidence="2" id="KW-0645">Protease</keyword>
<reference evidence="14" key="1">
    <citation type="submission" date="2010-08" db="EMBL/GenBank/DDBJ databases">
        <authorList>
            <consortium name="Caenorhabditis japonica Sequencing Consortium"/>
            <person name="Wilson R.K."/>
        </authorList>
    </citation>
    <scope>NUCLEOTIDE SEQUENCE [LARGE SCALE GENOMIC DNA]</scope>
    <source>
        <strain evidence="14">DF5081</strain>
    </source>
</reference>
<evidence type="ECO:0000256" key="8">
    <source>
        <dbReference type="ARBA" id="ARBA00022918"/>
    </source>
</evidence>
<dbReference type="SUPFAM" id="SSF53098">
    <property type="entry name" value="Ribonuclease H-like"/>
    <property type="match status" value="1"/>
</dbReference>
<evidence type="ECO:0000313" key="14">
    <source>
        <dbReference type="Proteomes" id="UP000005237"/>
    </source>
</evidence>
<protein>
    <recommendedName>
        <fullName evidence="1">RNA-directed DNA polymerase</fullName>
        <ecNumber evidence="1">2.7.7.49</ecNumber>
    </recommendedName>
</protein>
<dbReference type="EC" id="2.7.7.49" evidence="1"/>
<dbReference type="PROSITE" id="PS50994">
    <property type="entry name" value="INTEGRASE"/>
    <property type="match status" value="1"/>
</dbReference>
<evidence type="ECO:0000256" key="1">
    <source>
        <dbReference type="ARBA" id="ARBA00012493"/>
    </source>
</evidence>
<feature type="compositionally biased region" description="Basic and acidic residues" evidence="10">
    <location>
        <begin position="1388"/>
        <end position="1400"/>
    </location>
</feature>
<dbReference type="InterPro" id="IPR036397">
    <property type="entry name" value="RNaseH_sf"/>
</dbReference>
<keyword evidence="14" id="KW-1185">Reference proteome</keyword>
<feature type="domain" description="Integrase catalytic" evidence="12">
    <location>
        <begin position="1015"/>
        <end position="1168"/>
    </location>
</feature>
<dbReference type="CDD" id="cd09274">
    <property type="entry name" value="RNase_HI_RT_Ty3"/>
    <property type="match status" value="1"/>
</dbReference>
<dbReference type="GO" id="GO:0042575">
    <property type="term" value="C:DNA polymerase complex"/>
    <property type="evidence" value="ECO:0007669"/>
    <property type="project" value="UniProtKB-ARBA"/>
</dbReference>
<evidence type="ECO:0000313" key="13">
    <source>
        <dbReference type="EnsemblMetazoa" id="CJA02906b.1"/>
    </source>
</evidence>
<dbReference type="PANTHER" id="PTHR37984:SF5">
    <property type="entry name" value="PROTEIN NYNRIN-LIKE"/>
    <property type="match status" value="1"/>
</dbReference>
<feature type="region of interest" description="Disordered" evidence="10">
    <location>
        <begin position="38"/>
        <end position="59"/>
    </location>
</feature>
<keyword evidence="7" id="KW-0255">Endonuclease</keyword>
<feature type="compositionally biased region" description="Basic and acidic residues" evidence="10">
    <location>
        <begin position="263"/>
        <end position="274"/>
    </location>
</feature>
<keyword evidence="6" id="KW-0064">Aspartyl protease</keyword>
<evidence type="ECO:0000256" key="5">
    <source>
        <dbReference type="ARBA" id="ARBA00022722"/>
    </source>
</evidence>
<reference evidence="13" key="2">
    <citation type="submission" date="2022-06" db="UniProtKB">
        <authorList>
            <consortium name="EnsemblMetazoa"/>
        </authorList>
    </citation>
    <scope>IDENTIFICATION</scope>
    <source>
        <strain evidence="13">DF5081</strain>
    </source>
</reference>
<dbReference type="SUPFAM" id="SSF50630">
    <property type="entry name" value="Acid proteases"/>
    <property type="match status" value="1"/>
</dbReference>
<dbReference type="InterPro" id="IPR012337">
    <property type="entry name" value="RNaseH-like_sf"/>
</dbReference>
<keyword evidence="8" id="KW-0695">RNA-directed DNA polymerase</keyword>
<dbReference type="InterPro" id="IPR041577">
    <property type="entry name" value="RT_RNaseH_2"/>
</dbReference>
<dbReference type="GO" id="GO:0003964">
    <property type="term" value="F:RNA-directed DNA polymerase activity"/>
    <property type="evidence" value="ECO:0007669"/>
    <property type="project" value="UniProtKB-KW"/>
</dbReference>
<keyword evidence="5" id="KW-0540">Nuclease</keyword>
<dbReference type="InterPro" id="IPR000477">
    <property type="entry name" value="RT_dom"/>
</dbReference>
<dbReference type="Gene3D" id="3.30.420.10">
    <property type="entry name" value="Ribonuclease H-like superfamily/Ribonuclease H"/>
    <property type="match status" value="1"/>
</dbReference>
<dbReference type="FunFam" id="1.10.340.70:FF:000003">
    <property type="entry name" value="Protein CBG25708"/>
    <property type="match status" value="1"/>
</dbReference>
<feature type="compositionally biased region" description="Basic and acidic residues" evidence="10">
    <location>
        <begin position="1259"/>
        <end position="1284"/>
    </location>
</feature>
<keyword evidence="9" id="KW-0511">Multifunctional enzyme</keyword>
<feature type="region of interest" description="Disordered" evidence="10">
    <location>
        <begin position="240"/>
        <end position="274"/>
    </location>
</feature>
<dbReference type="GO" id="GO:0004190">
    <property type="term" value="F:aspartic-type endopeptidase activity"/>
    <property type="evidence" value="ECO:0007669"/>
    <property type="project" value="UniProtKB-KW"/>
</dbReference>
<keyword evidence="4" id="KW-0548">Nucleotidyltransferase</keyword>
<dbReference type="InterPro" id="IPR041588">
    <property type="entry name" value="Integrase_H2C2"/>
</dbReference>
<evidence type="ECO:0000259" key="11">
    <source>
        <dbReference type="PROSITE" id="PS50878"/>
    </source>
</evidence>
<dbReference type="GO" id="GO:0006508">
    <property type="term" value="P:proteolysis"/>
    <property type="evidence" value="ECO:0007669"/>
    <property type="project" value="UniProtKB-KW"/>
</dbReference>
<dbReference type="Gene3D" id="2.40.70.10">
    <property type="entry name" value="Acid Proteases"/>
    <property type="match status" value="1"/>
</dbReference>
<dbReference type="Gene3D" id="1.10.340.70">
    <property type="match status" value="1"/>
</dbReference>
<proteinExistence type="predicted"/>
<evidence type="ECO:0000259" key="12">
    <source>
        <dbReference type="PROSITE" id="PS50994"/>
    </source>
</evidence>
<dbReference type="PROSITE" id="PS50878">
    <property type="entry name" value="RT_POL"/>
    <property type="match status" value="1"/>
</dbReference>
<dbReference type="GO" id="GO:0003676">
    <property type="term" value="F:nucleic acid binding"/>
    <property type="evidence" value="ECO:0007669"/>
    <property type="project" value="InterPro"/>
</dbReference>
<dbReference type="Pfam" id="PF17921">
    <property type="entry name" value="Integrase_H2C2"/>
    <property type="match status" value="1"/>
</dbReference>
<feature type="region of interest" description="Disordered" evidence="10">
    <location>
        <begin position="1238"/>
        <end position="1372"/>
    </location>
</feature>
<accession>A0A8R1DIB0</accession>
<dbReference type="SUPFAM" id="SSF57756">
    <property type="entry name" value="Retrovirus zinc finger-like domains"/>
    <property type="match status" value="1"/>
</dbReference>
<dbReference type="Pfam" id="PF00078">
    <property type="entry name" value="RVT_1"/>
    <property type="match status" value="1"/>
</dbReference>
<evidence type="ECO:0000256" key="7">
    <source>
        <dbReference type="ARBA" id="ARBA00022759"/>
    </source>
</evidence>
<evidence type="ECO:0000256" key="6">
    <source>
        <dbReference type="ARBA" id="ARBA00022750"/>
    </source>
</evidence>
<feature type="compositionally biased region" description="Polar residues" evidence="10">
    <location>
        <begin position="1302"/>
        <end position="1316"/>
    </location>
</feature>
<dbReference type="InterPro" id="IPR043502">
    <property type="entry name" value="DNA/RNA_pol_sf"/>
</dbReference>
<evidence type="ECO:0000256" key="3">
    <source>
        <dbReference type="ARBA" id="ARBA00022679"/>
    </source>
</evidence>
<dbReference type="InterPro" id="IPR055510">
    <property type="entry name" value="DUF7083"/>
</dbReference>
<dbReference type="SUPFAM" id="SSF56672">
    <property type="entry name" value="DNA/RNA polymerases"/>
    <property type="match status" value="1"/>
</dbReference>
<dbReference type="GO" id="GO:0015074">
    <property type="term" value="P:DNA integration"/>
    <property type="evidence" value="ECO:0007669"/>
    <property type="project" value="InterPro"/>
</dbReference>
<keyword evidence="3" id="KW-0808">Transferase</keyword>
<dbReference type="PANTHER" id="PTHR37984">
    <property type="entry name" value="PROTEIN CBG26694"/>
    <property type="match status" value="1"/>
</dbReference>
<feature type="compositionally biased region" description="Low complexity" evidence="10">
    <location>
        <begin position="41"/>
        <end position="52"/>
    </location>
</feature>
<dbReference type="Pfam" id="PF17919">
    <property type="entry name" value="RT_RNaseH_2"/>
    <property type="match status" value="1"/>
</dbReference>
<dbReference type="Pfam" id="PF23309">
    <property type="entry name" value="DUF7083"/>
    <property type="match status" value="1"/>
</dbReference>
<dbReference type="CDD" id="cd01647">
    <property type="entry name" value="RT_LTR"/>
    <property type="match status" value="1"/>
</dbReference>
<organism evidence="13 14">
    <name type="scientific">Caenorhabditis japonica</name>
    <dbReference type="NCBI Taxonomy" id="281687"/>
    <lineage>
        <taxon>Eukaryota</taxon>
        <taxon>Metazoa</taxon>
        <taxon>Ecdysozoa</taxon>
        <taxon>Nematoda</taxon>
        <taxon>Chromadorea</taxon>
        <taxon>Rhabditida</taxon>
        <taxon>Rhabditina</taxon>
        <taxon>Rhabditomorpha</taxon>
        <taxon>Rhabditoidea</taxon>
        <taxon>Rhabditidae</taxon>
        <taxon>Peloderinae</taxon>
        <taxon>Caenorhabditis</taxon>
    </lineage>
</organism>
<dbReference type="Pfam" id="PF13650">
    <property type="entry name" value="Asp_protease_2"/>
    <property type="match status" value="1"/>
</dbReference>
<feature type="domain" description="Reverse transcriptase" evidence="11">
    <location>
        <begin position="481"/>
        <end position="660"/>
    </location>
</feature>
<dbReference type="InterPro" id="IPR036875">
    <property type="entry name" value="Znf_CCHC_sf"/>
</dbReference>
<keyword evidence="7" id="KW-0378">Hydrolase</keyword>
<dbReference type="Gene3D" id="3.10.10.10">
    <property type="entry name" value="HIV Type 1 Reverse Transcriptase, subunit A, domain 1"/>
    <property type="match status" value="1"/>
</dbReference>
<name>A0A8R1DIB0_CAEJA</name>
<dbReference type="InterPro" id="IPR001584">
    <property type="entry name" value="Integrase_cat-core"/>
</dbReference>
<dbReference type="InterPro" id="IPR043128">
    <property type="entry name" value="Rev_trsase/Diguanyl_cyclase"/>
</dbReference>
<evidence type="ECO:0000256" key="10">
    <source>
        <dbReference type="SAM" id="MobiDB-lite"/>
    </source>
</evidence>
<dbReference type="Proteomes" id="UP000005237">
    <property type="component" value="Unassembled WGS sequence"/>
</dbReference>
<dbReference type="GO" id="GO:0008270">
    <property type="term" value="F:zinc ion binding"/>
    <property type="evidence" value="ECO:0007669"/>
    <property type="project" value="InterPro"/>
</dbReference>
<dbReference type="FunFam" id="3.30.70.270:FF:000020">
    <property type="entry name" value="Transposon Tf2-6 polyprotein-like Protein"/>
    <property type="match status" value="1"/>
</dbReference>
<evidence type="ECO:0000256" key="4">
    <source>
        <dbReference type="ARBA" id="ARBA00022695"/>
    </source>
</evidence>
<dbReference type="FunFam" id="3.30.420.10:FF:000063">
    <property type="entry name" value="Retrovirus-related Pol polyprotein from transposon 297-like Protein"/>
    <property type="match status" value="1"/>
</dbReference>
<evidence type="ECO:0000256" key="2">
    <source>
        <dbReference type="ARBA" id="ARBA00022670"/>
    </source>
</evidence>
<sequence length="1409" mass="159479">MTKAHNQEALTEALAALMTPLASSNELHRQLMEENRALRDAASAAEPPRATAGGTRVPHNIGEPDSFKRWFSRHEPIFEEDGSELSEREKTRLLLGSLEETTFHRFVDSQRDVEDVYGVTFKETVAALMKIFGAQRSIMVQRQACFHISRSLGNWEDPLEYTNHIGQLVADAKLATMTADEWSVFLFFRGLDAPGDAAAKNYLMQFTEMAERKGDTITLSQIHDEWMRFLQIKQQTKIVATSKQNPQTPVEVRKLGASKPKRRESPKVRPEGGSKNRGPLFCEYCKKTGHHVSKCFLKKKEGNKKTQAIKVDVVNAELSAKRSVRVNVNGKPLQFDLDTGSMITLINSKSWKFIGRPPLERVEHRISCANGSEMREYVYVREKDTNLIGMSWLSQSPLMRKAMDSMVNQIELPSAGKAASRLETKLTEEFPTVFSERLGRCCKEKAQFRTSDNAPPIFKRARPVPYGSLEAVEKELERLQDIGVIEPVTHSKWASPIVVIKKKDTGKTRVCGDFKCSGLNKALRDEYHPLPTCEDIFGKLRGSIFSQIDLKDAYLQVEMDEESQHLAVINTHKGLFKYKRMAFGLKTAPAIFQRIVDKMISGLSGVAAYLNDVIVSADSMEEHETNLRNLFKRIEEYGFRVSPDKCTFARSEISFLGFIVDTKGRRPDPKKTSAIRTMKAPNDQKQLSSFLGAICFYSRFVSNICTLRGPLDRLMKKDVTWKWTNVEQEAFEKLKTAVADNTMLSHFRDDWPIIVAADASAYGIGGVLLHTNPDGIEVPVAHVARSLTDTEQRYSQIEKEALALVYTVKKCHKFIFGRRFHLQTDHRPLLAIFGSSKDLPVHAQNRLVRWAMTLMAYEYPRNEDDVVIAEIDAEDDEVEWSNDAITPVLESTIRAESEKDSEVSKVVDLVAKNSWKAKPSEEIEKNWYPKKDRLKIIRGCLLLDDRVVVPKSLWETVLKQLHDGHPGIIRMKQKARSFVFWRGLDAQIEQIVKFCDNCQTNSKMPRVTPLQPWPAPKKPWTRIHVDFAGPIDGILFLVVVDAKTKYAEVKLTRKISAVATVDLMEEIFSTHGYPELIVSDNGTQLTSQLFKQMCESHGIAHKTTATYYPRSNGAAERFVDTLKRGISKIKGSASINQQVLNNFIINYRNTPHAALNGATPAECHFSRKIRTTMSLLMPSERASEKTEWTDYQNKMKGAYDKRNGARANTFKVGQKVYARVQHDFSSFSCNHPELDVVNSGRSPRGVRQGVFGSSPAAHDTSRSDGFDRVNRGNQKRECRSELNEHQPNSRTFLERKEEVSSPCKQQLESEVQQDVSCVQPAPNLSQSLRRSQRNRRAPVRYDPCLELQSHSEDRAPKRGSAPYSDRAAARSRGLHIASNCRLAPSQGRTKDNFVKGEGVGKARGRPRWY</sequence>
<evidence type="ECO:0000256" key="9">
    <source>
        <dbReference type="ARBA" id="ARBA00023268"/>
    </source>
</evidence>
<dbReference type="InterPro" id="IPR021109">
    <property type="entry name" value="Peptidase_aspartic_dom_sf"/>
</dbReference>